<feature type="non-terminal residue" evidence="2">
    <location>
        <position position="108"/>
    </location>
</feature>
<sequence>KNAKVKCRIVDFVTEKMYLTEDGQLLKIPDDNTNCITPPPPNFPAPGPPFISEPPIDTPPSPALSIDSRNSHSRRSISPRLKKKKREKPKWANVKPDSLKYIILKPPK</sequence>
<proteinExistence type="predicted"/>
<organism evidence="2">
    <name type="scientific">Homalodisca liturata</name>
    <dbReference type="NCBI Taxonomy" id="320908"/>
    <lineage>
        <taxon>Eukaryota</taxon>
        <taxon>Metazoa</taxon>
        <taxon>Ecdysozoa</taxon>
        <taxon>Arthropoda</taxon>
        <taxon>Hexapoda</taxon>
        <taxon>Insecta</taxon>
        <taxon>Pterygota</taxon>
        <taxon>Neoptera</taxon>
        <taxon>Paraneoptera</taxon>
        <taxon>Hemiptera</taxon>
        <taxon>Auchenorrhyncha</taxon>
        <taxon>Membracoidea</taxon>
        <taxon>Cicadellidae</taxon>
        <taxon>Cicadellinae</taxon>
        <taxon>Proconiini</taxon>
        <taxon>Homalodisca</taxon>
    </lineage>
</organism>
<feature type="compositionally biased region" description="Pro residues" evidence="1">
    <location>
        <begin position="37"/>
        <end position="62"/>
    </location>
</feature>
<feature type="non-terminal residue" evidence="2">
    <location>
        <position position="1"/>
    </location>
</feature>
<accession>A0A1B6IQQ5</accession>
<dbReference type="EMBL" id="GECU01018457">
    <property type="protein sequence ID" value="JAS89249.1"/>
    <property type="molecule type" value="Transcribed_RNA"/>
</dbReference>
<feature type="region of interest" description="Disordered" evidence="1">
    <location>
        <begin position="31"/>
        <end position="92"/>
    </location>
</feature>
<protein>
    <submittedName>
        <fullName evidence="2">Uncharacterized protein</fullName>
    </submittedName>
</protein>
<gene>
    <name evidence="2" type="ORF">g.57673</name>
</gene>
<feature type="compositionally biased region" description="Basic residues" evidence="1">
    <location>
        <begin position="71"/>
        <end position="88"/>
    </location>
</feature>
<evidence type="ECO:0000313" key="2">
    <source>
        <dbReference type="EMBL" id="JAS89249.1"/>
    </source>
</evidence>
<reference evidence="2" key="1">
    <citation type="submission" date="2015-11" db="EMBL/GenBank/DDBJ databases">
        <title>De novo transcriptome assembly of four potential Pierce s Disease insect vectors from Arizona vineyards.</title>
        <authorList>
            <person name="Tassone E.E."/>
        </authorList>
    </citation>
    <scope>NUCLEOTIDE SEQUENCE</scope>
</reference>
<evidence type="ECO:0000256" key="1">
    <source>
        <dbReference type="SAM" id="MobiDB-lite"/>
    </source>
</evidence>
<dbReference type="AlphaFoldDB" id="A0A1B6IQQ5"/>
<name>A0A1B6IQQ5_9HEMI</name>